<proteinExistence type="predicted"/>
<dbReference type="AlphaFoldDB" id="A0A843XMH0"/>
<name>A0A843XMH0_COLES</name>
<protein>
    <submittedName>
        <fullName evidence="1">Uncharacterized protein</fullName>
    </submittedName>
</protein>
<comment type="caution">
    <text evidence="1">The sequence shown here is derived from an EMBL/GenBank/DDBJ whole genome shotgun (WGS) entry which is preliminary data.</text>
</comment>
<dbReference type="EMBL" id="NMUH01010473">
    <property type="protein sequence ID" value="MQM20998.1"/>
    <property type="molecule type" value="Genomic_DNA"/>
</dbReference>
<gene>
    <name evidence="1" type="ORF">Taro_054028</name>
</gene>
<evidence type="ECO:0000313" key="2">
    <source>
        <dbReference type="Proteomes" id="UP000652761"/>
    </source>
</evidence>
<organism evidence="1 2">
    <name type="scientific">Colocasia esculenta</name>
    <name type="common">Wild taro</name>
    <name type="synonym">Arum esculentum</name>
    <dbReference type="NCBI Taxonomy" id="4460"/>
    <lineage>
        <taxon>Eukaryota</taxon>
        <taxon>Viridiplantae</taxon>
        <taxon>Streptophyta</taxon>
        <taxon>Embryophyta</taxon>
        <taxon>Tracheophyta</taxon>
        <taxon>Spermatophyta</taxon>
        <taxon>Magnoliopsida</taxon>
        <taxon>Liliopsida</taxon>
        <taxon>Araceae</taxon>
        <taxon>Aroideae</taxon>
        <taxon>Colocasieae</taxon>
        <taxon>Colocasia</taxon>
    </lineage>
</organism>
<dbReference type="Proteomes" id="UP000652761">
    <property type="component" value="Unassembled WGS sequence"/>
</dbReference>
<sequence length="73" mass="8374">MVGCVDTQWTYVDTTGFFSSDYFLESNRCVDTQWTCVDTTLTKLCEPNSVSELQFSNSHFLVKDLYHCFGAIQ</sequence>
<keyword evidence="2" id="KW-1185">Reference proteome</keyword>
<feature type="non-terminal residue" evidence="1">
    <location>
        <position position="1"/>
    </location>
</feature>
<accession>A0A843XMH0</accession>
<evidence type="ECO:0000313" key="1">
    <source>
        <dbReference type="EMBL" id="MQM20998.1"/>
    </source>
</evidence>
<reference evidence="1" key="1">
    <citation type="submission" date="2017-07" db="EMBL/GenBank/DDBJ databases">
        <title>Taro Niue Genome Assembly and Annotation.</title>
        <authorList>
            <person name="Atibalentja N."/>
            <person name="Keating K."/>
            <person name="Fields C.J."/>
        </authorList>
    </citation>
    <scope>NUCLEOTIDE SEQUENCE</scope>
    <source>
        <strain evidence="1">Niue_2</strain>
        <tissue evidence="1">Leaf</tissue>
    </source>
</reference>